<dbReference type="EMBL" id="JAKRRY010000011">
    <property type="protein sequence ID" value="MCW8346429.1"/>
    <property type="molecule type" value="Genomic_DNA"/>
</dbReference>
<evidence type="ECO:0000256" key="4">
    <source>
        <dbReference type="RuleBase" id="RU003495"/>
    </source>
</evidence>
<name>A0A9X3HWM7_9VIBR</name>
<feature type="domain" description="RlpA-like protein double-psi beta-barrel" evidence="6">
    <location>
        <begin position="40"/>
        <end position="128"/>
    </location>
</feature>
<dbReference type="InterPro" id="IPR009009">
    <property type="entry name" value="RlpA-like_DPBB"/>
</dbReference>
<dbReference type="InterPro" id="IPR012997">
    <property type="entry name" value="RplA"/>
</dbReference>
<keyword evidence="8" id="KW-1185">Reference proteome</keyword>
<evidence type="ECO:0000256" key="3">
    <source>
        <dbReference type="HAMAP-Rule" id="MF_02071"/>
    </source>
</evidence>
<dbReference type="PANTHER" id="PTHR34183">
    <property type="entry name" value="ENDOLYTIC PEPTIDOGLYCAN TRANSGLYCOSYLASE RLPA"/>
    <property type="match status" value="1"/>
</dbReference>
<gene>
    <name evidence="3" type="primary">rlpA</name>
    <name evidence="7" type="ORF">MD535_10495</name>
</gene>
<dbReference type="HAMAP" id="MF_02071">
    <property type="entry name" value="RlpA"/>
    <property type="match status" value="1"/>
</dbReference>
<feature type="chain" id="PRO_5040750442" description="Endolytic peptidoglycan transglycosylase RlpA" evidence="5">
    <location>
        <begin position="18"/>
        <end position="141"/>
    </location>
</feature>
<evidence type="ECO:0000256" key="5">
    <source>
        <dbReference type="SAM" id="SignalP"/>
    </source>
</evidence>
<dbReference type="PANTHER" id="PTHR34183:SF8">
    <property type="entry name" value="ENDOLYTIC PEPTIDOGLYCAN TRANSGLYCOSYLASE RLPA-RELATED"/>
    <property type="match status" value="1"/>
</dbReference>
<dbReference type="Gene3D" id="2.40.40.10">
    <property type="entry name" value="RlpA-like domain"/>
    <property type="match status" value="1"/>
</dbReference>
<dbReference type="GO" id="GO:0000270">
    <property type="term" value="P:peptidoglycan metabolic process"/>
    <property type="evidence" value="ECO:0007669"/>
    <property type="project" value="UniProtKB-UniRule"/>
</dbReference>
<keyword evidence="2 3" id="KW-0961">Cell wall biogenesis/degradation</keyword>
<dbReference type="Pfam" id="PF03330">
    <property type="entry name" value="DPBB_1"/>
    <property type="match status" value="1"/>
</dbReference>
<dbReference type="EC" id="4.2.2.-" evidence="3"/>
<keyword evidence="3" id="KW-1003">Cell membrane</keyword>
<feature type="signal peptide" evidence="5">
    <location>
        <begin position="1"/>
        <end position="17"/>
    </location>
</feature>
<comment type="similarity">
    <text evidence="3 4">Belongs to the RlpA family.</text>
</comment>
<protein>
    <recommendedName>
        <fullName evidence="3">Endolytic peptidoglycan transglycosylase RlpA</fullName>
        <ecNumber evidence="3">4.2.2.-</ecNumber>
    </recommendedName>
</protein>
<dbReference type="CDD" id="cd22268">
    <property type="entry name" value="DPBB_RlpA-like"/>
    <property type="match status" value="1"/>
</dbReference>
<comment type="function">
    <text evidence="3">Lytic transglycosylase with a strong preference for naked glycan strands that lack stem peptides.</text>
</comment>
<proteinExistence type="inferred from homology"/>
<evidence type="ECO:0000259" key="6">
    <source>
        <dbReference type="Pfam" id="PF03330"/>
    </source>
</evidence>
<dbReference type="InterPro" id="IPR036908">
    <property type="entry name" value="RlpA-like_sf"/>
</dbReference>
<dbReference type="InterPro" id="IPR034718">
    <property type="entry name" value="RlpA"/>
</dbReference>
<dbReference type="NCBIfam" id="TIGR00413">
    <property type="entry name" value="rlpA"/>
    <property type="match status" value="1"/>
</dbReference>
<keyword evidence="3" id="KW-0472">Membrane</keyword>
<evidence type="ECO:0000313" key="7">
    <source>
        <dbReference type="EMBL" id="MCW8346429.1"/>
    </source>
</evidence>
<keyword evidence="1 3" id="KW-0456">Lyase</keyword>
<evidence type="ECO:0000313" key="8">
    <source>
        <dbReference type="Proteomes" id="UP001155587"/>
    </source>
</evidence>
<dbReference type="GO" id="GO:0008932">
    <property type="term" value="F:lytic endotransglycosylase activity"/>
    <property type="evidence" value="ECO:0007669"/>
    <property type="project" value="UniProtKB-UniRule"/>
</dbReference>
<dbReference type="SUPFAM" id="SSF50685">
    <property type="entry name" value="Barwin-like endoglucanases"/>
    <property type="match status" value="1"/>
</dbReference>
<accession>A0A9X3HWM7</accession>
<evidence type="ECO:0000256" key="1">
    <source>
        <dbReference type="ARBA" id="ARBA00023239"/>
    </source>
</evidence>
<dbReference type="RefSeq" id="WP_265674985.1">
    <property type="nucleotide sequence ID" value="NZ_JAKRRY010000011.1"/>
</dbReference>
<dbReference type="Proteomes" id="UP001155587">
    <property type="component" value="Unassembled WGS sequence"/>
</dbReference>
<organism evidence="7 8">
    <name type="scientific">Vibrio qingdaonensis</name>
    <dbReference type="NCBI Taxonomy" id="2829491"/>
    <lineage>
        <taxon>Bacteria</taxon>
        <taxon>Pseudomonadati</taxon>
        <taxon>Pseudomonadota</taxon>
        <taxon>Gammaproteobacteria</taxon>
        <taxon>Vibrionales</taxon>
        <taxon>Vibrionaceae</taxon>
        <taxon>Vibrio</taxon>
    </lineage>
</organism>
<sequence>MKSISLIYTLLAFTVLAGCSSISTNASPKTQEYARKHQLTGLASWYGSQFHGRLTASGEKYNMRALTAAHKTLPFGTVVRVINTNNNKSVDVKINDRGPYVKGRTIDLSQKAFEKVGSTKQGVVPIRIEILDDSRTFRYKH</sequence>
<reference evidence="7" key="1">
    <citation type="submission" date="2022-02" db="EMBL/GenBank/DDBJ databases">
        <title>Vibrio sp. nov, a new bacterium isolated from seawater.</title>
        <authorList>
            <person name="Yuan Y."/>
        </authorList>
    </citation>
    <scope>NUCLEOTIDE SEQUENCE</scope>
    <source>
        <strain evidence="7">ZSDZ65</strain>
    </source>
</reference>
<keyword evidence="5" id="KW-0732">Signal</keyword>
<evidence type="ECO:0000256" key="2">
    <source>
        <dbReference type="ARBA" id="ARBA00023316"/>
    </source>
</evidence>
<comment type="caution">
    <text evidence="7">The sequence shown here is derived from an EMBL/GenBank/DDBJ whole genome shotgun (WGS) entry which is preliminary data.</text>
</comment>
<comment type="subcellular location">
    <subcellularLocation>
        <location evidence="3">Cell membrane</location>
        <topology evidence="3">Lipid-anchor</topology>
    </subcellularLocation>
</comment>
<keyword evidence="3" id="KW-0449">Lipoprotein</keyword>
<dbReference type="AlphaFoldDB" id="A0A9X3HWM7"/>
<dbReference type="GO" id="GO:0005886">
    <property type="term" value="C:plasma membrane"/>
    <property type="evidence" value="ECO:0007669"/>
    <property type="project" value="UniProtKB-SubCell"/>
</dbReference>
<dbReference type="PROSITE" id="PS51257">
    <property type="entry name" value="PROKAR_LIPOPROTEIN"/>
    <property type="match status" value="1"/>
</dbReference>
<keyword evidence="3" id="KW-0564">Palmitate</keyword>
<dbReference type="GO" id="GO:0071555">
    <property type="term" value="P:cell wall organization"/>
    <property type="evidence" value="ECO:0007669"/>
    <property type="project" value="UniProtKB-KW"/>
</dbReference>